<feature type="region of interest" description="Disordered" evidence="1">
    <location>
        <begin position="59"/>
        <end position="94"/>
    </location>
</feature>
<evidence type="ECO:0000256" key="1">
    <source>
        <dbReference type="SAM" id="MobiDB-lite"/>
    </source>
</evidence>
<name>A0A1H6VYX1_9EURY</name>
<feature type="compositionally biased region" description="Polar residues" evidence="1">
    <location>
        <begin position="60"/>
        <end position="94"/>
    </location>
</feature>
<gene>
    <name evidence="2" type="ORF">SAMN05444271_11832</name>
</gene>
<reference evidence="2 3" key="1">
    <citation type="submission" date="2016-10" db="EMBL/GenBank/DDBJ databases">
        <authorList>
            <person name="de Groot N.N."/>
        </authorList>
    </citation>
    <scope>NUCLEOTIDE SEQUENCE [LARGE SCALE GENOMIC DNA]</scope>
    <source>
        <strain evidence="2 3">DSM 22187</strain>
    </source>
</reference>
<dbReference type="STRING" id="1073996.SAMN05444271_11832"/>
<keyword evidence="3" id="KW-1185">Reference proteome</keyword>
<protein>
    <submittedName>
        <fullName evidence="2">Uncharacterized protein</fullName>
    </submittedName>
</protein>
<dbReference type="AlphaFoldDB" id="A0A1H6VYX1"/>
<proteinExistence type="predicted"/>
<evidence type="ECO:0000313" key="3">
    <source>
        <dbReference type="Proteomes" id="UP000198888"/>
    </source>
</evidence>
<sequence length="126" mass="13687">MGVYAGRGRAFQSQEDRTNGVRIYPELLGNRRCLPRTVVLLVEVSEPVVEAGYFERSRHTTLGNSSTPSISRGQHSPNTCGPHSGSRSTPKFTNGDISHLRIGIDAVRSLARITAPLVRDMALAGE</sequence>
<evidence type="ECO:0000313" key="2">
    <source>
        <dbReference type="EMBL" id="SEJ05402.1"/>
    </source>
</evidence>
<organism evidence="2 3">
    <name type="scientific">Halohasta litchfieldiae</name>
    <dbReference type="NCBI Taxonomy" id="1073996"/>
    <lineage>
        <taxon>Archaea</taxon>
        <taxon>Methanobacteriati</taxon>
        <taxon>Methanobacteriota</taxon>
        <taxon>Stenosarchaea group</taxon>
        <taxon>Halobacteria</taxon>
        <taxon>Halobacteriales</taxon>
        <taxon>Haloferacaceae</taxon>
        <taxon>Halohasta</taxon>
    </lineage>
</organism>
<dbReference type="Proteomes" id="UP000198888">
    <property type="component" value="Unassembled WGS sequence"/>
</dbReference>
<accession>A0A1H6VYX1</accession>
<dbReference type="EMBL" id="FNYR01000018">
    <property type="protein sequence ID" value="SEJ05402.1"/>
    <property type="molecule type" value="Genomic_DNA"/>
</dbReference>